<evidence type="ECO:0000313" key="14">
    <source>
        <dbReference type="Proteomes" id="UP000427906"/>
    </source>
</evidence>
<evidence type="ECO:0000256" key="1">
    <source>
        <dbReference type="ARBA" id="ARBA00001275"/>
    </source>
</evidence>
<dbReference type="InterPro" id="IPR024517">
    <property type="entry name" value="Glycogen_phosphorylase_DUF3417"/>
</dbReference>
<evidence type="ECO:0000256" key="11">
    <source>
        <dbReference type="PIRSR" id="PIRSR000460-1"/>
    </source>
</evidence>
<keyword evidence="5" id="KW-0021">Allosteric enzyme</keyword>
<dbReference type="PANTHER" id="PTHR42655:SF1">
    <property type="entry name" value="GLYCOGEN PHOSPHORYLASE"/>
    <property type="match status" value="1"/>
</dbReference>
<dbReference type="EC" id="2.4.1.1" evidence="4"/>
<dbReference type="OrthoDB" id="7229284at2"/>
<evidence type="ECO:0000256" key="8">
    <source>
        <dbReference type="ARBA" id="ARBA00022898"/>
    </source>
</evidence>
<dbReference type="PANTHER" id="PTHR42655">
    <property type="entry name" value="GLYCOGEN PHOSPHORYLASE"/>
    <property type="match status" value="1"/>
</dbReference>
<evidence type="ECO:0000256" key="5">
    <source>
        <dbReference type="ARBA" id="ARBA00022533"/>
    </source>
</evidence>
<keyword evidence="14" id="KW-1185">Reference proteome</keyword>
<dbReference type="EMBL" id="AP021874">
    <property type="protein sequence ID" value="BBO70999.1"/>
    <property type="molecule type" value="Genomic_DNA"/>
</dbReference>
<comment type="cofactor">
    <cofactor evidence="2">
        <name>pyridoxal 5'-phosphate</name>
        <dbReference type="ChEBI" id="CHEBI:597326"/>
    </cofactor>
</comment>
<dbReference type="KEGG" id="dalk:DSCA_49290"/>
<dbReference type="InterPro" id="IPR011834">
    <property type="entry name" value="Agluc_phsphrylas"/>
</dbReference>
<accession>A0A5K7YSP7</accession>
<dbReference type="Pfam" id="PF00343">
    <property type="entry name" value="Phosphorylase"/>
    <property type="match status" value="1"/>
</dbReference>
<dbReference type="PIRSF" id="PIRSF000460">
    <property type="entry name" value="Pprylas_GlgP"/>
    <property type="match status" value="1"/>
</dbReference>
<name>A0A5K7YSP7_9BACT</name>
<keyword evidence="6" id="KW-0328">Glycosyltransferase</keyword>
<dbReference type="RefSeq" id="WP_155318896.1">
    <property type="nucleotide sequence ID" value="NZ_AP021874.1"/>
</dbReference>
<evidence type="ECO:0000259" key="12">
    <source>
        <dbReference type="Pfam" id="PF11897"/>
    </source>
</evidence>
<dbReference type="Proteomes" id="UP000427906">
    <property type="component" value="Chromosome"/>
</dbReference>
<dbReference type="NCBIfam" id="TIGR02094">
    <property type="entry name" value="more_P_ylases"/>
    <property type="match status" value="1"/>
</dbReference>
<dbReference type="InterPro" id="IPR000811">
    <property type="entry name" value="Glyco_trans_35"/>
</dbReference>
<dbReference type="Gene3D" id="3.40.50.2000">
    <property type="entry name" value="Glycogen Phosphorylase B"/>
    <property type="match status" value="3"/>
</dbReference>
<evidence type="ECO:0000313" key="13">
    <source>
        <dbReference type="EMBL" id="BBO70999.1"/>
    </source>
</evidence>
<dbReference type="InterPro" id="IPR052182">
    <property type="entry name" value="Glycogen/Maltodextrin_Phosph"/>
</dbReference>
<gene>
    <name evidence="13" type="ORF">DSCA_49290</name>
</gene>
<dbReference type="GO" id="GO:0005975">
    <property type="term" value="P:carbohydrate metabolic process"/>
    <property type="evidence" value="ECO:0007669"/>
    <property type="project" value="InterPro"/>
</dbReference>
<evidence type="ECO:0000256" key="10">
    <source>
        <dbReference type="ARBA" id="ARBA00025174"/>
    </source>
</evidence>
<keyword evidence="9" id="KW-0119">Carbohydrate metabolism</keyword>
<keyword evidence="8 11" id="KW-0663">Pyridoxal phosphate</keyword>
<evidence type="ECO:0000256" key="4">
    <source>
        <dbReference type="ARBA" id="ARBA00012591"/>
    </source>
</evidence>
<evidence type="ECO:0000256" key="9">
    <source>
        <dbReference type="ARBA" id="ARBA00023277"/>
    </source>
</evidence>
<protein>
    <recommendedName>
        <fullName evidence="4">glycogen phosphorylase</fullName>
        <ecNumber evidence="4">2.4.1.1</ecNumber>
    </recommendedName>
</protein>
<dbReference type="InterPro" id="IPR035090">
    <property type="entry name" value="Pyridoxal_P_attach_site"/>
</dbReference>
<dbReference type="Pfam" id="PF11897">
    <property type="entry name" value="DUF3417"/>
    <property type="match status" value="1"/>
</dbReference>
<organism evidence="13 14">
    <name type="scientific">Desulfosarcina alkanivorans</name>
    <dbReference type="NCBI Taxonomy" id="571177"/>
    <lineage>
        <taxon>Bacteria</taxon>
        <taxon>Pseudomonadati</taxon>
        <taxon>Thermodesulfobacteriota</taxon>
        <taxon>Desulfobacteria</taxon>
        <taxon>Desulfobacterales</taxon>
        <taxon>Desulfosarcinaceae</taxon>
        <taxon>Desulfosarcina</taxon>
    </lineage>
</organism>
<dbReference type="SUPFAM" id="SSF53756">
    <property type="entry name" value="UDP-Glycosyltransferase/glycogen phosphorylase"/>
    <property type="match status" value="1"/>
</dbReference>
<evidence type="ECO:0000256" key="2">
    <source>
        <dbReference type="ARBA" id="ARBA00001933"/>
    </source>
</evidence>
<feature type="modified residue" description="N6-(pyridoxal phosphate)lysine" evidence="11">
    <location>
        <position position="605"/>
    </location>
</feature>
<evidence type="ECO:0000256" key="3">
    <source>
        <dbReference type="ARBA" id="ARBA00006047"/>
    </source>
</evidence>
<evidence type="ECO:0000256" key="7">
    <source>
        <dbReference type="ARBA" id="ARBA00022679"/>
    </source>
</evidence>
<dbReference type="AlphaFoldDB" id="A0A5K7YSP7"/>
<dbReference type="GO" id="GO:0008184">
    <property type="term" value="F:glycogen phosphorylase activity"/>
    <property type="evidence" value="ECO:0007669"/>
    <property type="project" value="InterPro"/>
</dbReference>
<comment type="similarity">
    <text evidence="3">Belongs to the glycogen phosphorylase family.</text>
</comment>
<dbReference type="PROSITE" id="PS00102">
    <property type="entry name" value="PHOSPHORYLASE"/>
    <property type="match status" value="1"/>
</dbReference>
<dbReference type="GO" id="GO:0030170">
    <property type="term" value="F:pyridoxal phosphate binding"/>
    <property type="evidence" value="ECO:0007669"/>
    <property type="project" value="InterPro"/>
</dbReference>
<feature type="domain" description="DUF3417" evidence="12">
    <location>
        <begin position="13"/>
        <end position="119"/>
    </location>
</feature>
<reference evidence="13 14" key="1">
    <citation type="submission" date="2019-11" db="EMBL/GenBank/DDBJ databases">
        <title>Comparative genomics of hydrocarbon-degrading Desulfosarcina strains.</title>
        <authorList>
            <person name="Watanabe M."/>
            <person name="Kojima H."/>
            <person name="Fukui M."/>
        </authorList>
    </citation>
    <scope>NUCLEOTIDE SEQUENCE [LARGE SCALE GENOMIC DNA]</scope>
    <source>
        <strain evidence="13 14">PL12</strain>
    </source>
</reference>
<evidence type="ECO:0000256" key="6">
    <source>
        <dbReference type="ARBA" id="ARBA00022676"/>
    </source>
</evidence>
<comment type="catalytic activity">
    <reaction evidence="1">
        <text>[(1-&gt;4)-alpha-D-glucosyl](n) + phosphate = [(1-&gt;4)-alpha-D-glucosyl](n-1) + alpha-D-glucose 1-phosphate</text>
        <dbReference type="Rhea" id="RHEA:41732"/>
        <dbReference type="Rhea" id="RHEA-COMP:9584"/>
        <dbReference type="Rhea" id="RHEA-COMP:9586"/>
        <dbReference type="ChEBI" id="CHEBI:15444"/>
        <dbReference type="ChEBI" id="CHEBI:43474"/>
        <dbReference type="ChEBI" id="CHEBI:58601"/>
        <dbReference type="EC" id="2.4.1.1"/>
    </reaction>
</comment>
<comment type="function">
    <text evidence="10">Phosphorylase is an important allosteric enzyme in carbohydrate metabolism. Enzymes from different sources differ in their regulatory mechanisms and in their natural substrates. However, all known phosphorylases share catalytic and structural properties.</text>
</comment>
<sequence>MKFIQTFQVFPDIPKPLAFLETLSRNLWWSWNQNAIELFRRINPRLWEASGRNPIVFATRIPQDRYEELAQDDSYLAHLEQVRKRYENRVLNQTNGESPWDEGETVAYFSMEFGIHETLPLFAGGLGILAGDHLKAASGLKMPLVGVGLLYREGYFSQYLDKDGWQQEAYPETDQYHLPLIKQKDKNGNSLVIRLAGIGGDIHAQVWQIDIGRIPLILLDTNLPENSSEVRDITARLYSGEQYTRLAQEVLLGIGGMRALDALGIHPTVSHMNEGHCAFVGLERLRQIMDRYDISLETAREIVPRTTVFTTHTPVAAGHDEFPPAMVKPYLQPLASRFGLSTDKLVALGQPDGAASESPFSMFILGLRTAQYINGVSQLHGRVARHMWSHIWPTRSDDETPITHVTNGVHIPTVLAPEIRPLFDRHLGPQWNMGSTIPENADRIDDIFDEELWQAHEMCRSRLIRTVRELMSRQYGRRNAPLNVMKTVESVLDQDVLTIAFARRFATYKRAHLLFQDPDRLEAIINSADRPVQFVFAGKAHPKDNEGKGIIRSLVDFGRRTNLRHRFTFIEDYDMHIARVLVQGADVWLNTPRRPMEACGTSGMKAALNGVLNVSIMDGWWCEGYSPERGWRIGNGEEYQDHNYQDVVESQALYNIIENEVAPLYYDRTAGGTPKAWLKMMKASMKMAMARFCSLRMISEYEERFYLPASRRYEELVADGGAEARRLGDQHRRFLDKWPQIKVAPPVRSAEGPFRVNQSFEVTTVVQTGELRPDEIKVELYYGKMRHLDRIDAPLVKMMRVKEERSPGTYLYCCQLPCTDSGRYGFTVRVTPDADAWIRYRPELLTWA</sequence>
<proteinExistence type="inferred from homology"/>
<keyword evidence="7" id="KW-0808">Transferase</keyword>